<evidence type="ECO:0000256" key="6">
    <source>
        <dbReference type="ARBA" id="ARBA00023136"/>
    </source>
</evidence>
<evidence type="ECO:0000256" key="2">
    <source>
        <dbReference type="ARBA" id="ARBA00008108"/>
    </source>
</evidence>
<evidence type="ECO:0000256" key="7">
    <source>
        <dbReference type="SAM" id="MobiDB-lite"/>
    </source>
</evidence>
<keyword evidence="5" id="KW-0175">Coiled coil</keyword>
<dbReference type="AlphaFoldDB" id="A0A1A6HI83"/>
<dbReference type="EMBL" id="LZPO01027618">
    <property type="protein sequence ID" value="OBS77981.1"/>
    <property type="molecule type" value="Genomic_DNA"/>
</dbReference>
<sequence>MEKVGLINLLPVDMEPLYGDVMETFKSRIAKLETLQQATQLEMMASLRTRPKDFLFRFISLLLTLTTILLVLVSTLCSCPLPLLNSRLRTITVFVLIGLGTLAWQKRHIISIMDWQAWVPFKDYFPNIIIPLPAPTKDWWGRPHTSPDPGEDDSHSGQLSVKSHIAKGLADHQPPLPGNNGQGPEACDACEEEEIDQGFKSNKGLFTLLPPTSQQLSRLPHSYHTKSSEMFSGPEYSGPLNASLSTGRNPEICGFLDSQTPSSGRSAARASIPIAIHFRFPSFCSSGLSGWGHKTGPELICTQPSLPHNPGRLHRPRHNPHQLEKQRTRYACE</sequence>
<dbReference type="PANTHER" id="PTHR17613">
    <property type="entry name" value="CEREBRAL PROTEIN-11-RELATED"/>
    <property type="match status" value="1"/>
</dbReference>
<dbReference type="PANTHER" id="PTHR17613:SF10">
    <property type="entry name" value="TESTIS-SPECIFIC PROTEIN TEX28"/>
    <property type="match status" value="1"/>
</dbReference>
<dbReference type="Proteomes" id="UP000092124">
    <property type="component" value="Unassembled WGS sequence"/>
</dbReference>
<feature type="region of interest" description="Disordered" evidence="7">
    <location>
        <begin position="140"/>
        <end position="159"/>
    </location>
</feature>
<evidence type="ECO:0000256" key="3">
    <source>
        <dbReference type="ARBA" id="ARBA00022692"/>
    </source>
</evidence>
<reference evidence="9 10" key="1">
    <citation type="submission" date="2016-06" db="EMBL/GenBank/DDBJ databases">
        <title>The Draft Genome Sequence and Annotation of the Desert Woodrat Neotoma lepida.</title>
        <authorList>
            <person name="Campbell M."/>
            <person name="Oakeson K.F."/>
            <person name="Yandell M."/>
            <person name="Halpert J.R."/>
            <person name="Dearing D."/>
        </authorList>
    </citation>
    <scope>NUCLEOTIDE SEQUENCE [LARGE SCALE GENOMIC DNA]</scope>
    <source>
        <strain evidence="9">417</strain>
        <tissue evidence="9">Liver</tissue>
    </source>
</reference>
<protein>
    <submittedName>
        <fullName evidence="9">Uncharacterized protein</fullName>
    </submittedName>
</protein>
<evidence type="ECO:0000256" key="8">
    <source>
        <dbReference type="SAM" id="Phobius"/>
    </source>
</evidence>
<feature type="transmembrane region" description="Helical" evidence="8">
    <location>
        <begin position="54"/>
        <end position="76"/>
    </location>
</feature>
<comment type="similarity">
    <text evidence="2">Belongs to the TEX28 family.</text>
</comment>
<keyword evidence="6 8" id="KW-0472">Membrane</keyword>
<evidence type="ECO:0000313" key="10">
    <source>
        <dbReference type="Proteomes" id="UP000092124"/>
    </source>
</evidence>
<evidence type="ECO:0000256" key="5">
    <source>
        <dbReference type="ARBA" id="ARBA00023054"/>
    </source>
</evidence>
<feature type="transmembrane region" description="Helical" evidence="8">
    <location>
        <begin position="88"/>
        <end position="104"/>
    </location>
</feature>
<dbReference type="OrthoDB" id="9047689at2759"/>
<dbReference type="STRING" id="56216.A0A1A6HI83"/>
<dbReference type="GO" id="GO:0012505">
    <property type="term" value="C:endomembrane system"/>
    <property type="evidence" value="ECO:0007669"/>
    <property type="project" value="TreeGrafter"/>
</dbReference>
<comment type="subcellular location">
    <subcellularLocation>
        <location evidence="1">Membrane</location>
    </subcellularLocation>
</comment>
<feature type="compositionally biased region" description="Basic and acidic residues" evidence="7">
    <location>
        <begin position="321"/>
        <end position="333"/>
    </location>
</feature>
<evidence type="ECO:0000256" key="4">
    <source>
        <dbReference type="ARBA" id="ARBA00022989"/>
    </source>
</evidence>
<gene>
    <name evidence="9" type="ORF">A6R68_19632</name>
</gene>
<proteinExistence type="inferred from homology"/>
<dbReference type="GO" id="GO:0016020">
    <property type="term" value="C:membrane"/>
    <property type="evidence" value="ECO:0007669"/>
    <property type="project" value="UniProtKB-SubCell"/>
</dbReference>
<evidence type="ECO:0000256" key="1">
    <source>
        <dbReference type="ARBA" id="ARBA00004370"/>
    </source>
</evidence>
<dbReference type="Pfam" id="PF10267">
    <property type="entry name" value="Tmemb_cc2"/>
    <property type="match status" value="1"/>
</dbReference>
<keyword evidence="4 8" id="KW-1133">Transmembrane helix</keyword>
<organism evidence="9 10">
    <name type="scientific">Neotoma lepida</name>
    <name type="common">Desert woodrat</name>
    <dbReference type="NCBI Taxonomy" id="56216"/>
    <lineage>
        <taxon>Eukaryota</taxon>
        <taxon>Metazoa</taxon>
        <taxon>Chordata</taxon>
        <taxon>Craniata</taxon>
        <taxon>Vertebrata</taxon>
        <taxon>Euteleostomi</taxon>
        <taxon>Mammalia</taxon>
        <taxon>Eutheria</taxon>
        <taxon>Euarchontoglires</taxon>
        <taxon>Glires</taxon>
        <taxon>Rodentia</taxon>
        <taxon>Myomorpha</taxon>
        <taxon>Muroidea</taxon>
        <taxon>Cricetidae</taxon>
        <taxon>Neotominae</taxon>
        <taxon>Neotoma</taxon>
    </lineage>
</organism>
<keyword evidence="3 8" id="KW-0812">Transmembrane</keyword>
<keyword evidence="10" id="KW-1185">Reference proteome</keyword>
<name>A0A1A6HI83_NEOLE</name>
<feature type="compositionally biased region" description="Basic residues" evidence="7">
    <location>
        <begin position="311"/>
        <end position="320"/>
    </location>
</feature>
<evidence type="ECO:0000313" key="9">
    <source>
        <dbReference type="EMBL" id="OBS77981.1"/>
    </source>
</evidence>
<dbReference type="InterPro" id="IPR019394">
    <property type="entry name" value="TEX28/TMCC"/>
</dbReference>
<comment type="caution">
    <text evidence="9">The sequence shown here is derived from an EMBL/GenBank/DDBJ whole genome shotgun (WGS) entry which is preliminary data.</text>
</comment>
<accession>A0A1A6HI83</accession>
<feature type="region of interest" description="Disordered" evidence="7">
    <location>
        <begin position="305"/>
        <end position="333"/>
    </location>
</feature>